<dbReference type="Proteomes" id="UP000654345">
    <property type="component" value="Unassembled WGS sequence"/>
</dbReference>
<comment type="caution">
    <text evidence="1">The sequence shown here is derived from an EMBL/GenBank/DDBJ whole genome shotgun (WGS) entry which is preliminary data.</text>
</comment>
<name>A0ABQ3UT78_9CHLR</name>
<dbReference type="InterPro" id="IPR016032">
    <property type="entry name" value="Sig_transdc_resp-reg_C-effctor"/>
</dbReference>
<gene>
    <name evidence="1" type="ORF">KSB_43730</name>
</gene>
<dbReference type="Gene3D" id="1.10.10.10">
    <property type="entry name" value="Winged helix-like DNA-binding domain superfamily/Winged helix DNA-binding domain"/>
    <property type="match status" value="1"/>
</dbReference>
<proteinExistence type="predicted"/>
<sequence>MTFAQGGTYEQYRQWISGYPDLFSCWSYKALIFHERFIYIFQRKQLTEGFQLHCTPMQCRLLVAFLHHPEQELSFRDLAAYAFRLDVSRCDLRDIVALQKHVSKLKQKLPPFLELVVVKGHGYVLRHCQDEPKESSNLAPE</sequence>
<reference evidence="1 2" key="1">
    <citation type="journal article" date="2021" name="Int. J. Syst. Evol. Microbiol.">
        <title>Reticulibacter mediterranei gen. nov., sp. nov., within the new family Reticulibacteraceae fam. nov., and Ktedonospora formicarum gen. nov., sp. nov., Ktedonobacter robiniae sp. nov., Dictyobacter formicarum sp. nov. and Dictyobacter arantiisoli sp. nov., belonging to the class Ktedonobacteria.</title>
        <authorList>
            <person name="Yabe S."/>
            <person name="Zheng Y."/>
            <person name="Wang C.M."/>
            <person name="Sakai Y."/>
            <person name="Abe K."/>
            <person name="Yokota A."/>
            <person name="Donadio S."/>
            <person name="Cavaletti L."/>
            <person name="Monciardini P."/>
        </authorList>
    </citation>
    <scope>NUCLEOTIDE SEQUENCE [LARGE SCALE GENOMIC DNA]</scope>
    <source>
        <strain evidence="1 2">SOSP1-30</strain>
    </source>
</reference>
<dbReference type="RefSeq" id="WP_236038231.1">
    <property type="nucleotide sequence ID" value="NZ_BNJG01000002.1"/>
</dbReference>
<evidence type="ECO:0000313" key="1">
    <source>
        <dbReference type="EMBL" id="GHO55898.1"/>
    </source>
</evidence>
<organism evidence="1 2">
    <name type="scientific">Ktedonobacter robiniae</name>
    <dbReference type="NCBI Taxonomy" id="2778365"/>
    <lineage>
        <taxon>Bacteria</taxon>
        <taxon>Bacillati</taxon>
        <taxon>Chloroflexota</taxon>
        <taxon>Ktedonobacteria</taxon>
        <taxon>Ktedonobacterales</taxon>
        <taxon>Ktedonobacteraceae</taxon>
        <taxon>Ktedonobacter</taxon>
    </lineage>
</organism>
<protein>
    <recommendedName>
        <fullName evidence="3">OmpR/PhoB-type domain-containing protein</fullName>
    </recommendedName>
</protein>
<dbReference type="SUPFAM" id="SSF46894">
    <property type="entry name" value="C-terminal effector domain of the bipartite response regulators"/>
    <property type="match status" value="1"/>
</dbReference>
<keyword evidence="2" id="KW-1185">Reference proteome</keyword>
<evidence type="ECO:0000313" key="2">
    <source>
        <dbReference type="Proteomes" id="UP000654345"/>
    </source>
</evidence>
<dbReference type="InterPro" id="IPR036388">
    <property type="entry name" value="WH-like_DNA-bd_sf"/>
</dbReference>
<dbReference type="EMBL" id="BNJG01000002">
    <property type="protein sequence ID" value="GHO55898.1"/>
    <property type="molecule type" value="Genomic_DNA"/>
</dbReference>
<evidence type="ECO:0008006" key="3">
    <source>
        <dbReference type="Google" id="ProtNLM"/>
    </source>
</evidence>
<accession>A0ABQ3UT78</accession>